<proteinExistence type="predicted"/>
<dbReference type="SMART" id="SM00886">
    <property type="entry name" value="Dabb"/>
    <property type="match status" value="1"/>
</dbReference>
<dbReference type="PROSITE" id="PS51502">
    <property type="entry name" value="S_R_A_B_BARREL"/>
    <property type="match status" value="1"/>
</dbReference>
<dbReference type="SUPFAM" id="SSF51182">
    <property type="entry name" value="RmlC-like cupins"/>
    <property type="match status" value="1"/>
</dbReference>
<dbReference type="Gene3D" id="2.60.120.10">
    <property type="entry name" value="Jelly Rolls"/>
    <property type="match status" value="1"/>
</dbReference>
<dbReference type="STRING" id="1081105.A0A167GR73"/>
<name>A0A167GR73_METRR</name>
<dbReference type="Pfam" id="PF00190">
    <property type="entry name" value="Cupin_1"/>
    <property type="match status" value="1"/>
</dbReference>
<organism evidence="2 3">
    <name type="scientific">Metarhizium rileyi (strain RCEF 4871)</name>
    <name type="common">Nomuraea rileyi</name>
    <dbReference type="NCBI Taxonomy" id="1649241"/>
    <lineage>
        <taxon>Eukaryota</taxon>
        <taxon>Fungi</taxon>
        <taxon>Dikarya</taxon>
        <taxon>Ascomycota</taxon>
        <taxon>Pezizomycotina</taxon>
        <taxon>Sordariomycetes</taxon>
        <taxon>Hypocreomycetidae</taxon>
        <taxon>Hypocreales</taxon>
        <taxon>Clavicipitaceae</taxon>
        <taxon>Metarhizium</taxon>
    </lineage>
</organism>
<comment type="caution">
    <text evidence="2">The sequence shown here is derived from an EMBL/GenBank/DDBJ whole genome shotgun (WGS) entry which is preliminary data.</text>
</comment>
<dbReference type="AlphaFoldDB" id="A0A167GR73"/>
<dbReference type="SUPFAM" id="SSF54909">
    <property type="entry name" value="Dimeric alpha+beta barrel"/>
    <property type="match status" value="1"/>
</dbReference>
<dbReference type="PANTHER" id="PTHR36448:SF3">
    <property type="entry name" value="CUPIN TYPE-2 DOMAIN-CONTAINING PROTEIN"/>
    <property type="match status" value="1"/>
</dbReference>
<dbReference type="Proteomes" id="UP000243498">
    <property type="component" value="Unassembled WGS sequence"/>
</dbReference>
<sequence>MAGRVHRVTMFKLPNPAAQQQLIEAYKTVDATNQKDGKPYILSLAVGVAEEDPRAQGYTVVCKTEFASMDDIKYYDETCAAHQTLKATAKGLGVEGIMTANIQSDMLPHEKAHAFGGDAVRTSLLSNGDVPKVSGPHATPRARFACQHKPGLHNLQNCFQDMETHLTPLSSLRTTARHIPPYNNLPNCSSHPLRIYHSAFVPPLSPVTIESRLSETGVVFPQWRYTMYSTTHYHSTTHEVLVVSRGRARLCFGGEQNPERFEPVVAQGDVVIVPTGLAHRLLDDMEGDFEMVGSYPPGAVWDMCYGVEGEEDKKEKARSVKWFARDPVYGARSPDVSL</sequence>
<dbReference type="Pfam" id="PF07876">
    <property type="entry name" value="Dabb"/>
    <property type="match status" value="1"/>
</dbReference>
<dbReference type="OrthoDB" id="3830014at2759"/>
<accession>A0A167GR73</accession>
<dbReference type="InterPro" id="IPR047121">
    <property type="entry name" value="YjiB-like"/>
</dbReference>
<dbReference type="CDD" id="cd02219">
    <property type="entry name" value="cupin_YjlB-like"/>
    <property type="match status" value="1"/>
</dbReference>
<feature type="domain" description="Stress-response A/B barrel" evidence="1">
    <location>
        <begin position="5"/>
        <end position="102"/>
    </location>
</feature>
<dbReference type="InterPro" id="IPR013097">
    <property type="entry name" value="Dabb"/>
</dbReference>
<evidence type="ECO:0000313" key="3">
    <source>
        <dbReference type="Proteomes" id="UP000243498"/>
    </source>
</evidence>
<evidence type="ECO:0000313" key="2">
    <source>
        <dbReference type="EMBL" id="OAA46974.1"/>
    </source>
</evidence>
<dbReference type="PANTHER" id="PTHR36448">
    <property type="entry name" value="BLR7373 PROTEIN"/>
    <property type="match status" value="1"/>
</dbReference>
<dbReference type="InterPro" id="IPR014710">
    <property type="entry name" value="RmlC-like_jellyroll"/>
</dbReference>
<evidence type="ECO:0000259" key="1">
    <source>
        <dbReference type="PROSITE" id="PS51502"/>
    </source>
</evidence>
<dbReference type="InterPro" id="IPR011051">
    <property type="entry name" value="RmlC_Cupin_sf"/>
</dbReference>
<dbReference type="Gene3D" id="3.30.70.100">
    <property type="match status" value="1"/>
</dbReference>
<gene>
    <name evidence="2" type="ORF">NOR_02610</name>
</gene>
<protein>
    <submittedName>
        <fullName evidence="2">Cupin, RmlC-type</fullName>
    </submittedName>
</protein>
<reference evidence="2 3" key="1">
    <citation type="journal article" date="2016" name="Genome Biol. Evol.">
        <title>Divergent and convergent evolution of fungal pathogenicity.</title>
        <authorList>
            <person name="Shang Y."/>
            <person name="Xiao G."/>
            <person name="Zheng P."/>
            <person name="Cen K."/>
            <person name="Zhan S."/>
            <person name="Wang C."/>
        </authorList>
    </citation>
    <scope>NUCLEOTIDE SEQUENCE [LARGE SCALE GENOMIC DNA]</scope>
    <source>
        <strain evidence="2 3">RCEF 4871</strain>
    </source>
</reference>
<dbReference type="InterPro" id="IPR006045">
    <property type="entry name" value="Cupin_1"/>
</dbReference>
<dbReference type="EMBL" id="AZHC01000006">
    <property type="protein sequence ID" value="OAA46974.1"/>
    <property type="molecule type" value="Genomic_DNA"/>
</dbReference>
<keyword evidence="3" id="KW-1185">Reference proteome</keyword>
<dbReference type="InterPro" id="IPR011008">
    <property type="entry name" value="Dimeric_a/b-barrel"/>
</dbReference>